<sequence length="177" mass="19354">MLTALLITRRTRTQVVERAAFCAREGRSSRNGQTRRLAACSIAFALLAGCAAPPSPTSHAQPAACTQPGESRMLQADLLFGRDVAGRGPVTDAERAAFLADTVTPRFPDGLTYWDTHGQWRDRSSGAITREDSFVLRIIADDTRDTRTRLAAIRQAYVERFHQQSVGMTVVPACASF</sequence>
<dbReference type="Pfam" id="PF12098">
    <property type="entry name" value="DUF3574"/>
    <property type="match status" value="1"/>
</dbReference>
<comment type="caution">
    <text evidence="1">The sequence shown here is derived from an EMBL/GenBank/DDBJ whole genome shotgun (WGS) entry which is preliminary data.</text>
</comment>
<dbReference type="EMBL" id="JBEWCH010000022">
    <property type="protein sequence ID" value="MET1477894.1"/>
    <property type="molecule type" value="Genomic_DNA"/>
</dbReference>
<name>A0ABV2CFR7_9BURK</name>
<evidence type="ECO:0000313" key="2">
    <source>
        <dbReference type="Proteomes" id="UP001548587"/>
    </source>
</evidence>
<dbReference type="RefSeq" id="WP_124637735.1">
    <property type="nucleotide sequence ID" value="NZ_JBEWCH010000022.1"/>
</dbReference>
<evidence type="ECO:0000313" key="1">
    <source>
        <dbReference type="EMBL" id="MET1477894.1"/>
    </source>
</evidence>
<proteinExistence type="predicted"/>
<keyword evidence="2" id="KW-1185">Reference proteome</keyword>
<organism evidence="1 2">
    <name type="scientific">Burkholderia sola</name>
    <dbReference type="NCBI Taxonomy" id="2843302"/>
    <lineage>
        <taxon>Bacteria</taxon>
        <taxon>Pseudomonadati</taxon>
        <taxon>Pseudomonadota</taxon>
        <taxon>Betaproteobacteria</taxon>
        <taxon>Burkholderiales</taxon>
        <taxon>Burkholderiaceae</taxon>
        <taxon>Burkholderia</taxon>
        <taxon>Burkholderia cepacia complex</taxon>
    </lineage>
</organism>
<protein>
    <submittedName>
        <fullName evidence="1">DUF3574 domain-containing protein</fullName>
    </submittedName>
</protein>
<dbReference type="Proteomes" id="UP001548587">
    <property type="component" value="Unassembled WGS sequence"/>
</dbReference>
<dbReference type="InterPro" id="IPR021957">
    <property type="entry name" value="DUF3574"/>
</dbReference>
<gene>
    <name evidence="1" type="ORF">ABXL37_26945</name>
</gene>
<accession>A0ABV2CFR7</accession>
<reference evidence="1 2" key="1">
    <citation type="submission" date="2024-06" db="EMBL/GenBank/DDBJ databases">
        <title>Burkholderia sola in Mexico.</title>
        <authorList>
            <person name="Estrada P."/>
        </authorList>
    </citation>
    <scope>NUCLEOTIDE SEQUENCE [LARGE SCALE GENOMIC DNA]</scope>
    <source>
        <strain evidence="1 2">CpTa8-5</strain>
    </source>
</reference>